<dbReference type="EMBL" id="CAJVQB010000119">
    <property type="protein sequence ID" value="CAG8468544.1"/>
    <property type="molecule type" value="Genomic_DNA"/>
</dbReference>
<proteinExistence type="predicted"/>
<keyword evidence="2" id="KW-1185">Reference proteome</keyword>
<evidence type="ECO:0000313" key="2">
    <source>
        <dbReference type="Proteomes" id="UP000789901"/>
    </source>
</evidence>
<name>A0ABM8VX52_GIGMA</name>
<evidence type="ECO:0000313" key="1">
    <source>
        <dbReference type="EMBL" id="CAG8468544.1"/>
    </source>
</evidence>
<sequence>MSFKLGKDIKQRNVVLVSTGELFMTFMLKKNINTATNMNKKKFNAFLKIQNNPKDQNLKVPVYVNQKFKFSDEIKNNNDVYGFQYFVKILCQNVSNFDNQRDKHEISQHQHLIHLG</sequence>
<dbReference type="Proteomes" id="UP000789901">
    <property type="component" value="Unassembled WGS sequence"/>
</dbReference>
<organism evidence="1 2">
    <name type="scientific">Gigaspora margarita</name>
    <dbReference type="NCBI Taxonomy" id="4874"/>
    <lineage>
        <taxon>Eukaryota</taxon>
        <taxon>Fungi</taxon>
        <taxon>Fungi incertae sedis</taxon>
        <taxon>Mucoromycota</taxon>
        <taxon>Glomeromycotina</taxon>
        <taxon>Glomeromycetes</taxon>
        <taxon>Diversisporales</taxon>
        <taxon>Gigasporaceae</taxon>
        <taxon>Gigaspora</taxon>
    </lineage>
</organism>
<gene>
    <name evidence="1" type="ORF">GMARGA_LOCUS661</name>
</gene>
<reference evidence="1 2" key="1">
    <citation type="submission" date="2021-06" db="EMBL/GenBank/DDBJ databases">
        <authorList>
            <person name="Kallberg Y."/>
            <person name="Tangrot J."/>
            <person name="Rosling A."/>
        </authorList>
    </citation>
    <scope>NUCLEOTIDE SEQUENCE [LARGE SCALE GENOMIC DNA]</scope>
    <source>
        <strain evidence="1 2">120-4 pot B 10/14</strain>
    </source>
</reference>
<protein>
    <submittedName>
        <fullName evidence="1">6691_t:CDS:1</fullName>
    </submittedName>
</protein>
<accession>A0ABM8VX52</accession>
<comment type="caution">
    <text evidence="1">The sequence shown here is derived from an EMBL/GenBank/DDBJ whole genome shotgun (WGS) entry which is preliminary data.</text>
</comment>